<name>A0ABW0ADU1_9ACTN</name>
<evidence type="ECO:0000313" key="2">
    <source>
        <dbReference type="Proteomes" id="UP001596160"/>
    </source>
</evidence>
<proteinExistence type="predicted"/>
<accession>A0ABW0ADU1</accession>
<keyword evidence="2" id="KW-1185">Reference proteome</keyword>
<dbReference type="RefSeq" id="WP_344477176.1">
    <property type="nucleotide sequence ID" value="NZ_BAAASB010000007.1"/>
</dbReference>
<organism evidence="1 2">
    <name type="scientific">Streptomyces amakusaensis</name>
    <dbReference type="NCBI Taxonomy" id="67271"/>
    <lineage>
        <taxon>Bacteria</taxon>
        <taxon>Bacillati</taxon>
        <taxon>Actinomycetota</taxon>
        <taxon>Actinomycetes</taxon>
        <taxon>Kitasatosporales</taxon>
        <taxon>Streptomycetaceae</taxon>
        <taxon>Streptomyces</taxon>
    </lineage>
</organism>
<sequence>MDPNDPIAQRFPLVARPRPACPPLTERVHALLDLARSAAEGNDPTRASAVYNQSALLASDLGLPTLARDLCYRHADAYFQAGPLPGQSAIRALEPVVNLARLHIRAGRGDTARQHLLTLYAAVGTSTAAQLDSITVPAHLTATAEGRREVRAWLWTVLLADGTRALTIQGRWNDALAHIQEHRGVGKRMLDGRQVAVLAALTGGASDHAAVLLHGTTPDEPWEQVVTACLTALCHRAAQQTADRDVENLVSMYEALESDPGTAVFNIRLGLTILDIIEADTSTARHVANELHQRATKQNDGYAALENLRHPRFRAHVTEEQQRECRKVLTACALGDGKLPDELRELLRTAVSTSDHTIRRTVPDRPALPPL</sequence>
<dbReference type="EMBL" id="JBHSKP010000001">
    <property type="protein sequence ID" value="MFC5150780.1"/>
    <property type="molecule type" value="Genomic_DNA"/>
</dbReference>
<gene>
    <name evidence="1" type="ORF">ACFPRH_03405</name>
</gene>
<reference evidence="2" key="1">
    <citation type="journal article" date="2019" name="Int. J. Syst. Evol. Microbiol.">
        <title>The Global Catalogue of Microorganisms (GCM) 10K type strain sequencing project: providing services to taxonomists for standard genome sequencing and annotation.</title>
        <authorList>
            <consortium name="The Broad Institute Genomics Platform"/>
            <consortium name="The Broad Institute Genome Sequencing Center for Infectious Disease"/>
            <person name="Wu L."/>
            <person name="Ma J."/>
        </authorList>
    </citation>
    <scope>NUCLEOTIDE SEQUENCE [LARGE SCALE GENOMIC DNA]</scope>
    <source>
        <strain evidence="2">PCU 266</strain>
    </source>
</reference>
<protein>
    <recommendedName>
        <fullName evidence="3">Transcriptional regulator</fullName>
    </recommendedName>
</protein>
<evidence type="ECO:0008006" key="3">
    <source>
        <dbReference type="Google" id="ProtNLM"/>
    </source>
</evidence>
<comment type="caution">
    <text evidence="1">The sequence shown here is derived from an EMBL/GenBank/DDBJ whole genome shotgun (WGS) entry which is preliminary data.</text>
</comment>
<dbReference type="Proteomes" id="UP001596160">
    <property type="component" value="Unassembled WGS sequence"/>
</dbReference>
<evidence type="ECO:0000313" key="1">
    <source>
        <dbReference type="EMBL" id="MFC5150780.1"/>
    </source>
</evidence>